<dbReference type="EMBL" id="MLCA01000008">
    <property type="protein sequence ID" value="MEE7492119.1"/>
    <property type="molecule type" value="Genomic_DNA"/>
</dbReference>
<proteinExistence type="predicted"/>
<dbReference type="Proteomes" id="UP001355206">
    <property type="component" value="Unassembled WGS sequence"/>
</dbReference>
<dbReference type="Pfam" id="PF06527">
    <property type="entry name" value="TniQ"/>
    <property type="match status" value="1"/>
</dbReference>
<accession>A0ABU7TQK3</accession>
<dbReference type="InterPro" id="IPR009492">
    <property type="entry name" value="TniQ"/>
</dbReference>
<feature type="domain" description="TniQ" evidence="1">
    <location>
        <begin position="19"/>
        <end position="143"/>
    </location>
</feature>
<gene>
    <name evidence="2" type="ORF">MOTC310_17225</name>
</gene>
<comment type="caution">
    <text evidence="2">The sequence shown here is derived from an EMBL/GenBank/DDBJ whole genome shotgun (WGS) entry which is preliminary data.</text>
</comment>
<organism evidence="2 3">
    <name type="scientific">Methylobacterium oryzae</name>
    <dbReference type="NCBI Taxonomy" id="334852"/>
    <lineage>
        <taxon>Bacteria</taxon>
        <taxon>Pseudomonadati</taxon>
        <taxon>Pseudomonadota</taxon>
        <taxon>Alphaproteobacteria</taxon>
        <taxon>Hyphomicrobiales</taxon>
        <taxon>Methylobacteriaceae</taxon>
        <taxon>Methylobacterium</taxon>
    </lineage>
</organism>
<reference evidence="2 3" key="1">
    <citation type="journal article" date="2012" name="Genet. Mol. Biol.">
        <title>Analysis of 16S rRNA and mxaF genes revealing insights into Methylobacterium niche-specific plant association.</title>
        <authorList>
            <person name="Dourado M.N."/>
            <person name="Andreote F.D."/>
            <person name="Dini-Andreote F."/>
            <person name="Conti R."/>
            <person name="Araujo J.M."/>
            <person name="Araujo W.L."/>
        </authorList>
    </citation>
    <scope>NUCLEOTIDE SEQUENCE [LARGE SCALE GENOMIC DNA]</scope>
    <source>
        <strain evidence="2 3">TC3-10</strain>
    </source>
</reference>
<protein>
    <recommendedName>
        <fullName evidence="1">TniQ domain-containing protein</fullName>
    </recommendedName>
</protein>
<evidence type="ECO:0000313" key="3">
    <source>
        <dbReference type="Proteomes" id="UP001355206"/>
    </source>
</evidence>
<evidence type="ECO:0000259" key="1">
    <source>
        <dbReference type="Pfam" id="PF06527"/>
    </source>
</evidence>
<name>A0ABU7TQK3_9HYPH</name>
<keyword evidence="3" id="KW-1185">Reference proteome</keyword>
<sequence>MLRRRYASILGYNPRLVVRTSPEKGEGFLGWVLRLTQINGYEFSEWILRSAGMRAPDLLAREGVIERLHSMTEVATRDLQTLVPRMDTAGWRWAEIPGMDISVALFDARRPKVCPICLVEMGFVQAAWGLRIWSCCPYHECRLVSACPRCGSPITWRRRHIDLCPNPSCCGRYSCSAITRASDEEVELALLLGEALRSDALPRRSALSDAFGMLPPQDIVTMASRLGFRRMRETYRGSPTAADNAEAAMKAARMLSNWPSGFHDFIKSQRVFASASTAGGGAQDPEVAFLLRQSGNGEFLLPAQARFIFAKEFQNFLDVMGDGRAPALRQALAGDEYSDRWMTRPQAARALGIDRRTLARMAGDGSLVGTRLVQNDKTFMFVDRHEIELRLKANGSGKTLTDLRVAGEAISHGSAGRLLGVKPDKVALLLNDGLLTGINGTSGRFISRTSAVRLIEKMEAMLPDGGSHADRRITYDTCEVVQRVRGLGVASIVRAVLAGKLRPRLILIDGTGLRRIGFLRTEVARFQRDHRKSAGCVHISDVARLLDCYNIDVRRLIAMSLLRQGKTDIDVDAESIQQFRSNYISSRSFARKHGTTTNNIEQIFRKMEVEPVLSATDPRVSTTFWRQKDTMRLLGRVGKRRVAVGDKG</sequence>
<evidence type="ECO:0000313" key="2">
    <source>
        <dbReference type="EMBL" id="MEE7492119.1"/>
    </source>
</evidence>